<reference evidence="2" key="1">
    <citation type="submission" date="2020-08" db="EMBL/GenBank/DDBJ databases">
        <title>Multicomponent nature underlies the extraordinary mechanical properties of spider dragline silk.</title>
        <authorList>
            <person name="Kono N."/>
            <person name="Nakamura H."/>
            <person name="Mori M."/>
            <person name="Yoshida Y."/>
            <person name="Ohtoshi R."/>
            <person name="Malay A.D."/>
            <person name="Moran D.A.P."/>
            <person name="Tomita M."/>
            <person name="Numata K."/>
            <person name="Arakawa K."/>
        </authorList>
    </citation>
    <scope>NUCLEOTIDE SEQUENCE</scope>
</reference>
<feature type="signal peptide" evidence="1">
    <location>
        <begin position="1"/>
        <end position="20"/>
    </location>
</feature>
<keyword evidence="3" id="KW-1185">Reference proteome</keyword>
<dbReference type="AlphaFoldDB" id="A0A8X6X2A6"/>
<accession>A0A8X6X2A6</accession>
<organism evidence="2 3">
    <name type="scientific">Trichonephila inaurata madagascariensis</name>
    <dbReference type="NCBI Taxonomy" id="2747483"/>
    <lineage>
        <taxon>Eukaryota</taxon>
        <taxon>Metazoa</taxon>
        <taxon>Ecdysozoa</taxon>
        <taxon>Arthropoda</taxon>
        <taxon>Chelicerata</taxon>
        <taxon>Arachnida</taxon>
        <taxon>Araneae</taxon>
        <taxon>Araneomorphae</taxon>
        <taxon>Entelegynae</taxon>
        <taxon>Araneoidea</taxon>
        <taxon>Nephilidae</taxon>
        <taxon>Trichonephila</taxon>
        <taxon>Trichonephila inaurata</taxon>
    </lineage>
</organism>
<name>A0A8X6X2A6_9ARAC</name>
<gene>
    <name evidence="2" type="ORF">TNIN_111361</name>
</gene>
<sequence length="91" mass="10442">MRIILSILLSVLLIISSAHGRAAKKMFCRDFILETMGAIEEKALPEFRDPLFKCMESKDKDKGYEFHCEKKKNISKEEGKKLMALLVIILP</sequence>
<dbReference type="Proteomes" id="UP000886998">
    <property type="component" value="Unassembled WGS sequence"/>
</dbReference>
<protein>
    <submittedName>
        <fullName evidence="2">Uncharacterized protein</fullName>
    </submittedName>
</protein>
<evidence type="ECO:0000313" key="3">
    <source>
        <dbReference type="Proteomes" id="UP000886998"/>
    </source>
</evidence>
<keyword evidence="1" id="KW-0732">Signal</keyword>
<feature type="chain" id="PRO_5036505476" evidence="1">
    <location>
        <begin position="21"/>
        <end position="91"/>
    </location>
</feature>
<evidence type="ECO:0000256" key="1">
    <source>
        <dbReference type="SAM" id="SignalP"/>
    </source>
</evidence>
<dbReference type="EMBL" id="BMAV01004338">
    <property type="protein sequence ID" value="GFY44646.1"/>
    <property type="molecule type" value="Genomic_DNA"/>
</dbReference>
<evidence type="ECO:0000313" key="2">
    <source>
        <dbReference type="EMBL" id="GFY44646.1"/>
    </source>
</evidence>
<comment type="caution">
    <text evidence="2">The sequence shown here is derived from an EMBL/GenBank/DDBJ whole genome shotgun (WGS) entry which is preliminary data.</text>
</comment>
<proteinExistence type="predicted"/>